<evidence type="ECO:0000256" key="1">
    <source>
        <dbReference type="ARBA" id="ARBA00010790"/>
    </source>
</evidence>
<evidence type="ECO:0000313" key="6">
    <source>
        <dbReference type="Proteomes" id="UP001372834"/>
    </source>
</evidence>
<sequence>MGFFFPVVATAIKAAVGIMSGSKMLIYIPTFIATLAYFHYDIFDPENRPIIANHLRKEYDFIVIGAGAAGAVLANRLSEIPNWSVLLLEAGGHESEISDVPLLSLYLHKSRLDWRYRTQPGTTACQAMKDKRCCWTRGKVLGGSTVLNTMLYIRGNRRDFDRWEALGNPGWSYNDVLPYFIKSEDQRNPYLAKDTRYHGTGGYLTVQDSPYNTPLGLAYLQAGQEMGYEVRDINGEYQTGFAFYQFTMRRGTRCSTAKAFLRPVRLRKNLHVSIWSHVTRILIHPQTKRAYGVEFLRNGQRHVVYARKEVILSGGGTFNLFEVSDWPEGELSRSEEIKGSTKDQIRVNFCAINSPQLLMLSGVGPARTLDKFGIPVLFDSPGVGQNLQDHIAVGGIIFLIDHPFSLVFRRLVNLNSALRYAIYENGPLTSSIGLESVGFITTKYGNQTDDWPDIEFMITSSATNSDGGDQVRKAHGLTQKFYEENFASINHRDVFGVFPMMLRPKSRGFLTLQSSDPLRYPLMYHNYLTHPDDVRVLREGVKHAVAFGQTNSMRRFGARLHRTPVYGCRHLQQFTDEYWECVIRQYTMTIYHMSGTAKMGPPTDPAAVVDSRLRVYGISNLRVIDASIMPVITSGNIQAPVIMIGEKGADMIKEDWLFNYRQKRSLTDNDSESLKSKENSNPTYYGPVPPKPAQRPNCSFEEYFDNITKLMSSELFPFRNFNLKDFATLS</sequence>
<feature type="domain" description="Glucose-methanol-choline oxidoreductase N-terminal" evidence="4">
    <location>
        <begin position="138"/>
        <end position="161"/>
    </location>
</feature>
<evidence type="ECO:0000259" key="4">
    <source>
        <dbReference type="PROSITE" id="PS00623"/>
    </source>
</evidence>
<accession>A0AAN8P3K8</accession>
<dbReference type="GO" id="GO:0016614">
    <property type="term" value="F:oxidoreductase activity, acting on CH-OH group of donors"/>
    <property type="evidence" value="ECO:0007669"/>
    <property type="project" value="InterPro"/>
</dbReference>
<feature type="region of interest" description="Disordered" evidence="3">
    <location>
        <begin position="668"/>
        <end position="693"/>
    </location>
</feature>
<dbReference type="SUPFAM" id="SSF51905">
    <property type="entry name" value="FAD/NAD(P)-binding domain"/>
    <property type="match status" value="1"/>
</dbReference>
<evidence type="ECO:0000256" key="3">
    <source>
        <dbReference type="SAM" id="MobiDB-lite"/>
    </source>
</evidence>
<dbReference type="Proteomes" id="UP001372834">
    <property type="component" value="Unassembled WGS sequence"/>
</dbReference>
<evidence type="ECO:0000313" key="5">
    <source>
        <dbReference type="EMBL" id="KAK6636424.1"/>
    </source>
</evidence>
<comment type="similarity">
    <text evidence="1 2">Belongs to the GMC oxidoreductase family.</text>
</comment>
<dbReference type="SUPFAM" id="SSF54373">
    <property type="entry name" value="FAD-linked reductases, C-terminal domain"/>
    <property type="match status" value="1"/>
</dbReference>
<dbReference type="AlphaFoldDB" id="A0AAN8P3K8"/>
<dbReference type="InterPro" id="IPR000172">
    <property type="entry name" value="GMC_OxRdtase_N"/>
</dbReference>
<dbReference type="InterPro" id="IPR007867">
    <property type="entry name" value="GMC_OxRtase_C"/>
</dbReference>
<dbReference type="InterPro" id="IPR036188">
    <property type="entry name" value="FAD/NAD-bd_sf"/>
</dbReference>
<dbReference type="Gene3D" id="3.30.560.10">
    <property type="entry name" value="Glucose Oxidase, domain 3"/>
    <property type="match status" value="2"/>
</dbReference>
<protein>
    <recommendedName>
        <fullName evidence="4">Glucose-methanol-choline oxidoreductase N-terminal domain-containing protein</fullName>
    </recommendedName>
</protein>
<dbReference type="PANTHER" id="PTHR11552:SF154">
    <property type="entry name" value="FI04917P"/>
    <property type="match status" value="1"/>
</dbReference>
<evidence type="ECO:0000256" key="2">
    <source>
        <dbReference type="RuleBase" id="RU003968"/>
    </source>
</evidence>
<dbReference type="InterPro" id="IPR012132">
    <property type="entry name" value="GMC_OxRdtase"/>
</dbReference>
<reference evidence="5 6" key="1">
    <citation type="submission" date="2023-10" db="EMBL/GenBank/DDBJ databases">
        <title>Genomes of two closely related lineages of the louse Polyplax serrata with different host specificities.</title>
        <authorList>
            <person name="Martinu J."/>
            <person name="Tarabai H."/>
            <person name="Stefka J."/>
            <person name="Hypsa V."/>
        </authorList>
    </citation>
    <scope>NUCLEOTIDE SEQUENCE [LARGE SCALE GENOMIC DNA]</scope>
    <source>
        <strain evidence="5">HR10_N</strain>
    </source>
</reference>
<dbReference type="PROSITE" id="PS00623">
    <property type="entry name" value="GMC_OXRED_1"/>
    <property type="match status" value="1"/>
</dbReference>
<dbReference type="PANTHER" id="PTHR11552">
    <property type="entry name" value="GLUCOSE-METHANOL-CHOLINE GMC OXIDOREDUCTASE"/>
    <property type="match status" value="1"/>
</dbReference>
<dbReference type="GO" id="GO:0050660">
    <property type="term" value="F:flavin adenine dinucleotide binding"/>
    <property type="evidence" value="ECO:0007669"/>
    <property type="project" value="InterPro"/>
</dbReference>
<comment type="caution">
    <text evidence="5">The sequence shown here is derived from an EMBL/GenBank/DDBJ whole genome shotgun (WGS) entry which is preliminary data.</text>
</comment>
<dbReference type="Gene3D" id="3.50.50.60">
    <property type="entry name" value="FAD/NAD(P)-binding domain"/>
    <property type="match status" value="2"/>
</dbReference>
<name>A0AAN8P3K8_POLSC</name>
<dbReference type="Pfam" id="PF05199">
    <property type="entry name" value="GMC_oxred_C"/>
    <property type="match status" value="1"/>
</dbReference>
<keyword evidence="2" id="KW-0285">Flavoprotein</keyword>
<dbReference type="EMBL" id="JAWJWE010000004">
    <property type="protein sequence ID" value="KAK6636424.1"/>
    <property type="molecule type" value="Genomic_DNA"/>
</dbReference>
<keyword evidence="2" id="KW-0274">FAD</keyword>
<organism evidence="5 6">
    <name type="scientific">Polyplax serrata</name>
    <name type="common">Common mouse louse</name>
    <dbReference type="NCBI Taxonomy" id="468196"/>
    <lineage>
        <taxon>Eukaryota</taxon>
        <taxon>Metazoa</taxon>
        <taxon>Ecdysozoa</taxon>
        <taxon>Arthropoda</taxon>
        <taxon>Hexapoda</taxon>
        <taxon>Insecta</taxon>
        <taxon>Pterygota</taxon>
        <taxon>Neoptera</taxon>
        <taxon>Paraneoptera</taxon>
        <taxon>Psocodea</taxon>
        <taxon>Troctomorpha</taxon>
        <taxon>Phthiraptera</taxon>
        <taxon>Anoplura</taxon>
        <taxon>Polyplacidae</taxon>
        <taxon>Polyplax</taxon>
    </lineage>
</organism>
<proteinExistence type="inferred from homology"/>
<gene>
    <name evidence="5" type="ORF">RUM43_010085</name>
</gene>
<dbReference type="Pfam" id="PF00732">
    <property type="entry name" value="GMC_oxred_N"/>
    <property type="match status" value="2"/>
</dbReference>